<evidence type="ECO:0000256" key="2">
    <source>
        <dbReference type="ARBA" id="ARBA00022553"/>
    </source>
</evidence>
<dbReference type="Pfam" id="PF00550">
    <property type="entry name" value="PP-binding"/>
    <property type="match status" value="1"/>
</dbReference>
<dbReference type="SUPFAM" id="SSF53335">
    <property type="entry name" value="S-adenosyl-L-methionine-dependent methyltransferases"/>
    <property type="match status" value="1"/>
</dbReference>
<keyword evidence="5" id="KW-1185">Reference proteome</keyword>
<dbReference type="InterPro" id="IPR029063">
    <property type="entry name" value="SAM-dependent_MTases_sf"/>
</dbReference>
<dbReference type="InterPro" id="IPR009081">
    <property type="entry name" value="PP-bd_ACP"/>
</dbReference>
<dbReference type="Gene3D" id="3.40.50.150">
    <property type="entry name" value="Vaccinia Virus protein VP39"/>
    <property type="match status" value="1"/>
</dbReference>
<keyword evidence="2" id="KW-0597">Phosphoprotein</keyword>
<dbReference type="PROSITE" id="PS50075">
    <property type="entry name" value="CARRIER"/>
    <property type="match status" value="1"/>
</dbReference>
<dbReference type="PROSITE" id="PS00012">
    <property type="entry name" value="PHOSPHOPANTETHEINE"/>
    <property type="match status" value="1"/>
</dbReference>
<dbReference type="InterPro" id="IPR036736">
    <property type="entry name" value="ACP-like_sf"/>
</dbReference>
<accession>A0A2I1M6I9</accession>
<name>A0A2I1M6I9_9FIRM</name>
<dbReference type="Gene3D" id="1.10.1200.10">
    <property type="entry name" value="ACP-like"/>
    <property type="match status" value="1"/>
</dbReference>
<protein>
    <recommendedName>
        <fullName evidence="3">Carrier domain-containing protein</fullName>
    </recommendedName>
</protein>
<feature type="domain" description="Carrier" evidence="3">
    <location>
        <begin position="409"/>
        <end position="485"/>
    </location>
</feature>
<dbReference type="AlphaFoldDB" id="A0A2I1M6I9"/>
<evidence type="ECO:0000313" key="5">
    <source>
        <dbReference type="Proteomes" id="UP000234335"/>
    </source>
</evidence>
<dbReference type="EMBL" id="PKGS01000005">
    <property type="protein sequence ID" value="PKZ15752.1"/>
    <property type="molecule type" value="Genomic_DNA"/>
</dbReference>
<sequence length="495" mass="58028">MHTKKRLILYAKEIWEVAKIMSELVENNKLDIKKFREKVLIATNIENDRKHFLKTKVVNKVNEKEIKKRTYTVKKIIKKILAEIDNGNISVDKENMHIITYWRNYTKNFSEDAMLNKQTDDDLFNLLNDKKELFIYALEKRENKNYLLMDKKISPEILSFRDEDVCKSYRNIILNIKNYTSGDFISVGIVNPGQGLFLNHLLKNIQNIKEVDLIGQTTLSIKDLRKEYNNIKFTKWKMDENYILGEHVGKFNYLFMPNVVHHFKNIQKELELLSMTLKKSGMLYLTDFVDVDPVSRLVAIFFEDKKASINDDKKNGFFYKNDYLEKVINSLVTKPHDSYIIRRGNVFEACLMNNLNYKDEIDLFAKENEISKCNIKLIYDKENTLTKENIEKLNDGLDILKHEYGMGTDSKTANIQKLTNLWKKNLGIDDENFGKSNYFELGGDSLLATKLVVAINKEFHCELSLTDIFSNAYFQEMLKLIEDKKDNLSIIEGEI</sequence>
<evidence type="ECO:0000259" key="3">
    <source>
        <dbReference type="PROSITE" id="PS50075"/>
    </source>
</evidence>
<comment type="caution">
    <text evidence="4">The sequence shown here is derived from an EMBL/GenBank/DDBJ whole genome shotgun (WGS) entry which is preliminary data.</text>
</comment>
<evidence type="ECO:0000313" key="4">
    <source>
        <dbReference type="EMBL" id="PKZ15752.1"/>
    </source>
</evidence>
<gene>
    <name evidence="4" type="ORF">CYJ34_06945</name>
</gene>
<reference evidence="4 5" key="1">
    <citation type="submission" date="2017-12" db="EMBL/GenBank/DDBJ databases">
        <title>Phylogenetic diversity of female urinary microbiome.</title>
        <authorList>
            <person name="Thomas-White K."/>
            <person name="Wolfe A.J."/>
        </authorList>
    </citation>
    <scope>NUCLEOTIDE SEQUENCE [LARGE SCALE GENOMIC DNA]</scope>
    <source>
        <strain evidence="4 5">UMB0119</strain>
    </source>
</reference>
<organism evidence="4 5">
    <name type="scientific">Anaerococcus octavius</name>
    <dbReference type="NCBI Taxonomy" id="54007"/>
    <lineage>
        <taxon>Bacteria</taxon>
        <taxon>Bacillati</taxon>
        <taxon>Bacillota</taxon>
        <taxon>Tissierellia</taxon>
        <taxon>Tissierellales</taxon>
        <taxon>Peptoniphilaceae</taxon>
        <taxon>Anaerococcus</taxon>
    </lineage>
</organism>
<evidence type="ECO:0000256" key="1">
    <source>
        <dbReference type="ARBA" id="ARBA00022450"/>
    </source>
</evidence>
<dbReference type="InterPro" id="IPR006162">
    <property type="entry name" value="Ppantetheine_attach_site"/>
</dbReference>
<dbReference type="SUPFAM" id="SSF47336">
    <property type="entry name" value="ACP-like"/>
    <property type="match status" value="1"/>
</dbReference>
<dbReference type="Proteomes" id="UP000234335">
    <property type="component" value="Unassembled WGS sequence"/>
</dbReference>
<keyword evidence="1" id="KW-0596">Phosphopantetheine</keyword>
<proteinExistence type="predicted"/>